<gene>
    <name evidence="3" type="ORF">ECRASSUSDP1_LOCUS22476</name>
</gene>
<feature type="chain" id="PRO_5042177095" evidence="2">
    <location>
        <begin position="22"/>
        <end position="54"/>
    </location>
</feature>
<comment type="caution">
    <text evidence="3">The sequence shown here is derived from an EMBL/GenBank/DDBJ whole genome shotgun (WGS) entry which is preliminary data.</text>
</comment>
<keyword evidence="2" id="KW-0732">Signal</keyword>
<protein>
    <submittedName>
        <fullName evidence="3">Uncharacterized protein</fullName>
    </submittedName>
</protein>
<keyword evidence="1" id="KW-0472">Membrane</keyword>
<organism evidence="3 4">
    <name type="scientific">Euplotes crassus</name>
    <dbReference type="NCBI Taxonomy" id="5936"/>
    <lineage>
        <taxon>Eukaryota</taxon>
        <taxon>Sar</taxon>
        <taxon>Alveolata</taxon>
        <taxon>Ciliophora</taxon>
        <taxon>Intramacronucleata</taxon>
        <taxon>Spirotrichea</taxon>
        <taxon>Hypotrichia</taxon>
        <taxon>Euplotida</taxon>
        <taxon>Euplotidae</taxon>
        <taxon>Moneuplotes</taxon>
    </lineage>
</organism>
<feature type="signal peptide" evidence="2">
    <location>
        <begin position="1"/>
        <end position="21"/>
    </location>
</feature>
<proteinExistence type="predicted"/>
<dbReference type="EMBL" id="CAMPGE010023054">
    <property type="protein sequence ID" value="CAI2381032.1"/>
    <property type="molecule type" value="Genomic_DNA"/>
</dbReference>
<evidence type="ECO:0000313" key="3">
    <source>
        <dbReference type="EMBL" id="CAI2381032.1"/>
    </source>
</evidence>
<dbReference type="Proteomes" id="UP001295684">
    <property type="component" value="Unassembled WGS sequence"/>
</dbReference>
<evidence type="ECO:0000256" key="2">
    <source>
        <dbReference type="SAM" id="SignalP"/>
    </source>
</evidence>
<keyword evidence="1" id="KW-0812">Transmembrane</keyword>
<accession>A0AAD1Y045</accession>
<reference evidence="3" key="1">
    <citation type="submission" date="2023-07" db="EMBL/GenBank/DDBJ databases">
        <authorList>
            <consortium name="AG Swart"/>
            <person name="Singh M."/>
            <person name="Singh A."/>
            <person name="Seah K."/>
            <person name="Emmerich C."/>
        </authorList>
    </citation>
    <scope>NUCLEOTIDE SEQUENCE</scope>
    <source>
        <strain evidence="3">DP1</strain>
    </source>
</reference>
<keyword evidence="1" id="KW-1133">Transmembrane helix</keyword>
<feature type="transmembrane region" description="Helical" evidence="1">
    <location>
        <begin position="29"/>
        <end position="49"/>
    </location>
</feature>
<keyword evidence="4" id="KW-1185">Reference proteome</keyword>
<name>A0AAD1Y045_EUPCR</name>
<dbReference type="AlphaFoldDB" id="A0AAD1Y045"/>
<sequence>MDRILHLIIFLLFLLTNLCLNFCRTSELGSLRCFSVLWLCDCYFLFIYAHHYSE</sequence>
<evidence type="ECO:0000256" key="1">
    <source>
        <dbReference type="SAM" id="Phobius"/>
    </source>
</evidence>
<evidence type="ECO:0000313" key="4">
    <source>
        <dbReference type="Proteomes" id="UP001295684"/>
    </source>
</evidence>